<evidence type="ECO:0000313" key="2">
    <source>
        <dbReference type="EMBL" id="MBR0559485.1"/>
    </source>
</evidence>
<feature type="chain" id="PRO_5046817809" evidence="1">
    <location>
        <begin position="22"/>
        <end position="745"/>
    </location>
</feature>
<keyword evidence="1" id="KW-0732">Signal</keyword>
<protein>
    <submittedName>
        <fullName evidence="2">Uncharacterized protein</fullName>
    </submittedName>
</protein>
<proteinExistence type="predicted"/>
<evidence type="ECO:0000313" key="3">
    <source>
        <dbReference type="Proteomes" id="UP000677812"/>
    </source>
</evidence>
<dbReference type="RefSeq" id="WP_211681045.1">
    <property type="nucleotide sequence ID" value="NZ_JAGRQH010000003.1"/>
</dbReference>
<keyword evidence="3" id="KW-1185">Reference proteome</keyword>
<accession>A0ABS5E6F1</accession>
<sequence>MLKRLLIASWFLGLSVSYLHAAPVMGRGGAIASSAVNPTWAVRPDGIAHFANIDGTTQIAGQSAASVAANSAGAVQQTQVNTSDGVAGLDANLRVTADVNSGAVTAVGATAGVYVGGKSSAGVEPPSPIISIAAKQDIYGRTPQLPGDMQGLNFELDRTLQIGGQRTGSWGHIFTYGRPYAGGMDGVIDGVFMNGKSMAQGTGISAGTWTGMVGNGLPPSDPHYNGGNLNDDAAARATETGSTPPLFIASSAINDPDGNGHAVTFRADGADFSPALPAYWGRQIRPGMNIATNVIAAAHVAGNNWNEPWLSDAYFRKAFNTFFGTIASVNQDAFGNITGINIDTAWYLPQQTQAGFGTKTGLVPMRDTFDGSPAGTLDTQFTNISAPAVFFGVFTKAFPEYELCALTRQPGTDSANPSGTINSLVHECDDEHDLWNWDPRDYMNSIHGVTYTLNNGGGGKLTRDSYGVGVAGGGALPLGMRVWGLLPGSIAYQAMSNSSTQATNIYQPDAVTRALGDEWTSQAWQFSSSGASGGDTSTLRLVQFRDVDTTGSVTPDTSTTSVHLAYKYDYNQDPRNDTNAIAGGQLVYDPAGYRFGIGLGAGGSYRSPVYGLIVTPSGPAIMPQGATMPYVLADGIGSKSGKGITATDFFTAASGLAASYIKTNGIAPSNANFLTITAPLQIRGGSTSDQSYDLASLPTNGPQIVDGAHVWCVDCRLNGISGVEVYWHANAGKWTDSQNNGLVNQ</sequence>
<dbReference type="EMBL" id="JAGRQH010000003">
    <property type="protein sequence ID" value="MBR0559485.1"/>
    <property type="molecule type" value="Genomic_DNA"/>
</dbReference>
<feature type="signal peptide" evidence="1">
    <location>
        <begin position="1"/>
        <end position="21"/>
    </location>
</feature>
<reference evidence="2 3" key="1">
    <citation type="submission" date="2021-04" db="EMBL/GenBank/DDBJ databases">
        <title>The complete genome sequence of Neokomagataea sp. TBRC 2177.</title>
        <authorList>
            <person name="Charoenyingcharoen P."/>
            <person name="Yukphan P."/>
        </authorList>
    </citation>
    <scope>NUCLEOTIDE SEQUENCE [LARGE SCALE GENOMIC DNA]</scope>
    <source>
        <strain evidence="2 3">TBRC 2177</strain>
    </source>
</reference>
<dbReference type="Proteomes" id="UP000677812">
    <property type="component" value="Unassembled WGS sequence"/>
</dbReference>
<comment type="caution">
    <text evidence="2">The sequence shown here is derived from an EMBL/GenBank/DDBJ whole genome shotgun (WGS) entry which is preliminary data.</text>
</comment>
<name>A0ABS5E6F1_9PROT</name>
<gene>
    <name evidence="2" type="ORF">KB213_05375</name>
</gene>
<evidence type="ECO:0000256" key="1">
    <source>
        <dbReference type="SAM" id="SignalP"/>
    </source>
</evidence>
<organism evidence="2 3">
    <name type="scientific">Neokomagataea anthophila</name>
    <dbReference type="NCBI Taxonomy" id="2826925"/>
    <lineage>
        <taxon>Bacteria</taxon>
        <taxon>Pseudomonadati</taxon>
        <taxon>Pseudomonadota</taxon>
        <taxon>Alphaproteobacteria</taxon>
        <taxon>Acetobacterales</taxon>
        <taxon>Acetobacteraceae</taxon>
        <taxon>Neokomagataea</taxon>
    </lineage>
</organism>